<keyword evidence="5" id="KW-1185">Reference proteome</keyword>
<dbReference type="PANTHER" id="PTHR46066">
    <property type="entry name" value="CHITINASE DOMAIN-CONTAINING PROTEIN 1 FAMILY MEMBER"/>
    <property type="match status" value="1"/>
</dbReference>
<comment type="caution">
    <text evidence="4">The sequence shown here is derived from an EMBL/GenBank/DDBJ whole genome shotgun (WGS) entry which is preliminary data.</text>
</comment>
<dbReference type="Pfam" id="PF00395">
    <property type="entry name" value="SLH"/>
    <property type="match status" value="3"/>
</dbReference>
<dbReference type="InterPro" id="IPR001223">
    <property type="entry name" value="Glyco_hydro18_cat"/>
</dbReference>
<feature type="domain" description="GH18" evidence="3">
    <location>
        <begin position="34"/>
        <end position="357"/>
    </location>
</feature>
<feature type="signal peptide" evidence="1">
    <location>
        <begin position="1"/>
        <end position="23"/>
    </location>
</feature>
<dbReference type="Pfam" id="PF00704">
    <property type="entry name" value="Glyco_hydro_18"/>
    <property type="match status" value="1"/>
</dbReference>
<organism evidence="4 5">
    <name type="scientific">Paenibacillus chartarius</name>
    <dbReference type="NCBI Taxonomy" id="747481"/>
    <lineage>
        <taxon>Bacteria</taxon>
        <taxon>Bacillati</taxon>
        <taxon>Bacillota</taxon>
        <taxon>Bacilli</taxon>
        <taxon>Bacillales</taxon>
        <taxon>Paenibacillaceae</taxon>
        <taxon>Paenibacillus</taxon>
    </lineage>
</organism>
<dbReference type="PROSITE" id="PS51910">
    <property type="entry name" value="GH18_2"/>
    <property type="match status" value="1"/>
</dbReference>
<dbReference type="SUPFAM" id="SSF51445">
    <property type="entry name" value="(Trans)glycosidases"/>
    <property type="match status" value="1"/>
</dbReference>
<keyword evidence="1" id="KW-0732">Signal</keyword>
<dbReference type="InterPro" id="IPR029070">
    <property type="entry name" value="Chitinase_insertion_sf"/>
</dbReference>
<sequence length="554" mass="58931">MKALLFRLTLAGLLLLGSGAALSAPSPASAERFNMSYVYFGISNNYIEEVDAANGALQTVAPNYFELNADGTLRLTPKAESTFTRELHARGLKVVPYLTNDWSREVGRLALQQREKLSGDIAAAVARLGVDGIDVDIENVTEADREAFTDFIRLLRQKLPADKAVSVAVAPNPYGAKTGWAAAYDYRELARYADYMMIMAYDESYPGDPTPGPVASLGFVEASVQAALKQVPSDKIVLGVPFYGRLWKDGDSTFDGSGLSNAQAETFIARYDGRTEYDEKQGAMKAAFTVEAGDPVSKVTGRTLTPGSYTIWYENDRSLQTKLQLVGKYNLKGTGSWSLGQESNSTWSYYSLWLNGAYFSDIAGHWAEQDIRTAAANNWMTGSSASLFVPDRALTRAEAAAVLVRALGLSGDAAAGNGAAAAFADVPAAHWAARDIEAAARAGLVEGVAAGRFAPDKPLTREQMCALLVRALKLSAVEAPAGSKLAFRDVPAGSWSAPAIAALSAKGVVDGYGDGTFRPQASVTRAHMAALLVRLESSLSPKAETGTDTGSVSP</sequence>
<evidence type="ECO:0000259" key="2">
    <source>
        <dbReference type="PROSITE" id="PS51272"/>
    </source>
</evidence>
<dbReference type="Proteomes" id="UP001589776">
    <property type="component" value="Unassembled WGS sequence"/>
</dbReference>
<evidence type="ECO:0000256" key="1">
    <source>
        <dbReference type="SAM" id="SignalP"/>
    </source>
</evidence>
<dbReference type="EMBL" id="JBHLWN010000021">
    <property type="protein sequence ID" value="MFC0211612.1"/>
    <property type="molecule type" value="Genomic_DNA"/>
</dbReference>
<dbReference type="InterPro" id="IPR011583">
    <property type="entry name" value="Chitinase_II/V-like_cat"/>
</dbReference>
<dbReference type="Gene3D" id="3.20.20.80">
    <property type="entry name" value="Glycosidases"/>
    <property type="match status" value="1"/>
</dbReference>
<evidence type="ECO:0000313" key="5">
    <source>
        <dbReference type="Proteomes" id="UP001589776"/>
    </source>
</evidence>
<dbReference type="InterPro" id="IPR001119">
    <property type="entry name" value="SLH_dom"/>
</dbReference>
<feature type="domain" description="SLH" evidence="2">
    <location>
        <begin position="483"/>
        <end position="546"/>
    </location>
</feature>
<proteinExistence type="predicted"/>
<dbReference type="Gene3D" id="3.10.50.10">
    <property type="match status" value="1"/>
</dbReference>
<evidence type="ECO:0000259" key="3">
    <source>
        <dbReference type="PROSITE" id="PS51910"/>
    </source>
</evidence>
<evidence type="ECO:0000313" key="4">
    <source>
        <dbReference type="EMBL" id="MFC0211612.1"/>
    </source>
</evidence>
<reference evidence="4 5" key="1">
    <citation type="submission" date="2024-09" db="EMBL/GenBank/DDBJ databases">
        <authorList>
            <person name="Sun Q."/>
            <person name="Mori K."/>
        </authorList>
    </citation>
    <scope>NUCLEOTIDE SEQUENCE [LARGE SCALE GENOMIC DNA]</scope>
    <source>
        <strain evidence="4 5">CCM 7759</strain>
    </source>
</reference>
<feature type="domain" description="SLH" evidence="2">
    <location>
        <begin position="419"/>
        <end position="482"/>
    </location>
</feature>
<dbReference type="PROSITE" id="PS51272">
    <property type="entry name" value="SLH"/>
    <property type="match status" value="3"/>
</dbReference>
<feature type="chain" id="PRO_5047538257" evidence="1">
    <location>
        <begin position="24"/>
        <end position="554"/>
    </location>
</feature>
<name>A0ABV6DG52_9BACL</name>
<gene>
    <name evidence="4" type="ORF">ACFFK0_03955</name>
</gene>
<protein>
    <submittedName>
        <fullName evidence="4">S-layer homology domain-containing protein</fullName>
    </submittedName>
</protein>
<feature type="domain" description="SLH" evidence="2">
    <location>
        <begin position="354"/>
        <end position="417"/>
    </location>
</feature>
<dbReference type="RefSeq" id="WP_377468698.1">
    <property type="nucleotide sequence ID" value="NZ_JBHLWN010000021.1"/>
</dbReference>
<accession>A0ABV6DG52</accession>
<dbReference type="SMART" id="SM00636">
    <property type="entry name" value="Glyco_18"/>
    <property type="match status" value="1"/>
</dbReference>
<dbReference type="InterPro" id="IPR017853">
    <property type="entry name" value="GH"/>
</dbReference>
<dbReference type="PANTHER" id="PTHR46066:SF2">
    <property type="entry name" value="CHITINASE DOMAIN-CONTAINING PROTEIN 1"/>
    <property type="match status" value="1"/>
</dbReference>